<comment type="caution">
    <text evidence="4">The sequence shown here is derived from an EMBL/GenBank/DDBJ whole genome shotgun (WGS) entry which is preliminary data.</text>
</comment>
<dbReference type="GO" id="GO:0046653">
    <property type="term" value="P:tetrahydrofolate metabolic process"/>
    <property type="evidence" value="ECO:0007669"/>
    <property type="project" value="TreeGrafter"/>
</dbReference>
<dbReference type="GO" id="GO:0050667">
    <property type="term" value="P:homocysteine metabolic process"/>
    <property type="evidence" value="ECO:0007669"/>
    <property type="project" value="TreeGrafter"/>
</dbReference>
<evidence type="ECO:0000313" key="4">
    <source>
        <dbReference type="EMBL" id="CAE7870348.1"/>
    </source>
</evidence>
<organism evidence="4 5">
    <name type="scientific">Symbiodinium necroappetens</name>
    <dbReference type="NCBI Taxonomy" id="1628268"/>
    <lineage>
        <taxon>Eukaryota</taxon>
        <taxon>Sar</taxon>
        <taxon>Alveolata</taxon>
        <taxon>Dinophyceae</taxon>
        <taxon>Suessiales</taxon>
        <taxon>Symbiodiniaceae</taxon>
        <taxon>Symbiodinium</taxon>
    </lineage>
</organism>
<sequence>FRKDCPVRKLPELPSMMLSGLEPCHVTAEAGFQWVGQRCNLMGSAKLKKLVDAYKWDEADILDFNFDSDLSDGQSAMSMFMRLCVTQPWPSRRGSRGAVVIMAFGEQGQPASFEDQLICQRSYKCLHENIDFPPEDTIFDCNVLTIATGLPEHNSRSTDFIH</sequence>
<name>A0A813AJ71_9DINO</name>
<dbReference type="PANTHER" id="PTHR45833">
    <property type="entry name" value="METHIONINE SYNTHASE"/>
    <property type="match status" value="1"/>
</dbReference>
<dbReference type="GO" id="GO:0046872">
    <property type="term" value="F:metal ion binding"/>
    <property type="evidence" value="ECO:0007669"/>
    <property type="project" value="UniProtKB-KW"/>
</dbReference>
<gene>
    <name evidence="4" type="primary">metH</name>
    <name evidence="4" type="ORF">SNEC2469_LOCUS28098</name>
</gene>
<dbReference type="GO" id="GO:0008705">
    <property type="term" value="F:methionine synthase activity"/>
    <property type="evidence" value="ECO:0007669"/>
    <property type="project" value="TreeGrafter"/>
</dbReference>
<accession>A0A813AJ71</accession>
<dbReference type="InterPro" id="IPR050554">
    <property type="entry name" value="Met_Synthase/Corrinoid"/>
</dbReference>
<evidence type="ECO:0000313" key="5">
    <source>
        <dbReference type="Proteomes" id="UP000601435"/>
    </source>
</evidence>
<protein>
    <submittedName>
        <fullName evidence="4">MetH protein</fullName>
    </submittedName>
</protein>
<dbReference type="Proteomes" id="UP000601435">
    <property type="component" value="Unassembled WGS sequence"/>
</dbReference>
<feature type="non-terminal residue" evidence="4">
    <location>
        <position position="162"/>
    </location>
</feature>
<evidence type="ECO:0000256" key="3">
    <source>
        <dbReference type="ARBA" id="ARBA00023285"/>
    </source>
</evidence>
<dbReference type="PANTHER" id="PTHR45833:SF1">
    <property type="entry name" value="METHIONINE SYNTHASE"/>
    <property type="match status" value="1"/>
</dbReference>
<keyword evidence="2" id="KW-0479">Metal-binding</keyword>
<keyword evidence="5" id="KW-1185">Reference proteome</keyword>
<dbReference type="EMBL" id="CAJNJA010060293">
    <property type="protein sequence ID" value="CAE7870348.1"/>
    <property type="molecule type" value="Genomic_DNA"/>
</dbReference>
<dbReference type="GO" id="GO:0005829">
    <property type="term" value="C:cytosol"/>
    <property type="evidence" value="ECO:0007669"/>
    <property type="project" value="TreeGrafter"/>
</dbReference>
<feature type="non-terminal residue" evidence="4">
    <location>
        <position position="1"/>
    </location>
</feature>
<keyword evidence="3" id="KW-0170">Cobalt</keyword>
<dbReference type="AlphaFoldDB" id="A0A813AJ71"/>
<dbReference type="SUPFAM" id="SSF51717">
    <property type="entry name" value="Dihydropteroate synthetase-like"/>
    <property type="match status" value="1"/>
</dbReference>
<reference evidence="4" key="1">
    <citation type="submission" date="2021-02" db="EMBL/GenBank/DDBJ databases">
        <authorList>
            <person name="Dougan E. K."/>
            <person name="Rhodes N."/>
            <person name="Thang M."/>
            <person name="Chan C."/>
        </authorList>
    </citation>
    <scope>NUCLEOTIDE SEQUENCE</scope>
</reference>
<dbReference type="Gene3D" id="3.20.20.20">
    <property type="entry name" value="Dihydropteroate synthase-like"/>
    <property type="match status" value="2"/>
</dbReference>
<evidence type="ECO:0000256" key="1">
    <source>
        <dbReference type="ARBA" id="ARBA00022679"/>
    </source>
</evidence>
<keyword evidence="1" id="KW-0808">Transferase</keyword>
<evidence type="ECO:0000256" key="2">
    <source>
        <dbReference type="ARBA" id="ARBA00022723"/>
    </source>
</evidence>
<dbReference type="InterPro" id="IPR011005">
    <property type="entry name" value="Dihydropteroate_synth-like_sf"/>
</dbReference>
<proteinExistence type="predicted"/>